<evidence type="ECO:0000256" key="2">
    <source>
        <dbReference type="ARBA" id="ARBA00022801"/>
    </source>
</evidence>
<dbReference type="InterPro" id="IPR015991">
    <property type="entry name" value="TatD/YcfH-like"/>
</dbReference>
<keyword evidence="1 3" id="KW-0479">Metal-binding</keyword>
<sequence>MKGLFDSHCHLYAPQFKGDLDAVIQRALEQNVTHILVPAEDYESSIRTLQICSEYTEIEIYAALGIQPQNANSTVNENIYNHISFLTPNPKVVAIGEIGLDYYWTQDEKDVQKAILNKGLDLAIEVDKPVVLHNRESTSDMLSILQDWLQRIPLDKTVSTNPGVFHGYNGDPQILDFAIKNSFYLGIGGPVTFKNAKVLQASITRIPLDRILIETDSPYLSPHPLRGRRNEPSFVAYIAQRLADLYGKTIEEIIEVTTENAKRLFKIGVK</sequence>
<protein>
    <submittedName>
        <fullName evidence="4">YabD protein</fullName>
    </submittedName>
</protein>
<dbReference type="PATRIC" id="fig|167964.4.peg.1017"/>
<dbReference type="EMBL" id="LGFU01000004">
    <property type="protein sequence ID" value="KUK46899.1"/>
    <property type="molecule type" value="Genomic_DNA"/>
</dbReference>
<evidence type="ECO:0000313" key="4">
    <source>
        <dbReference type="EMBL" id="KUK46899.1"/>
    </source>
</evidence>
<keyword evidence="2" id="KW-0378">Hydrolase</keyword>
<dbReference type="GO" id="GO:0005829">
    <property type="term" value="C:cytosol"/>
    <property type="evidence" value="ECO:0007669"/>
    <property type="project" value="TreeGrafter"/>
</dbReference>
<dbReference type="Pfam" id="PF01026">
    <property type="entry name" value="TatD_DNase"/>
    <property type="match status" value="1"/>
</dbReference>
<dbReference type="CDD" id="cd01310">
    <property type="entry name" value="TatD_DNAse"/>
    <property type="match status" value="1"/>
</dbReference>
<evidence type="ECO:0000313" key="5">
    <source>
        <dbReference type="Proteomes" id="UP000064249"/>
    </source>
</evidence>
<dbReference type="PIRSF" id="PIRSF005902">
    <property type="entry name" value="DNase_TatD"/>
    <property type="match status" value="1"/>
</dbReference>
<evidence type="ECO:0000256" key="3">
    <source>
        <dbReference type="PIRSR" id="PIRSR005902-1"/>
    </source>
</evidence>
<dbReference type="GO" id="GO:0046872">
    <property type="term" value="F:metal ion binding"/>
    <property type="evidence" value="ECO:0007669"/>
    <property type="project" value="UniProtKB-KW"/>
</dbReference>
<accession>A0A101FYL9</accession>
<name>A0A101FYL9_9CHLR</name>
<dbReference type="InterPro" id="IPR018228">
    <property type="entry name" value="DNase_TatD-rel_CS"/>
</dbReference>
<feature type="binding site" evidence="3">
    <location>
        <position position="8"/>
    </location>
    <ligand>
        <name>a divalent metal cation</name>
        <dbReference type="ChEBI" id="CHEBI:60240"/>
        <label>1</label>
    </ligand>
</feature>
<feature type="binding site" evidence="3">
    <location>
        <position position="133"/>
    </location>
    <ligand>
        <name>a divalent metal cation</name>
        <dbReference type="ChEBI" id="CHEBI:60240"/>
        <label>2</label>
    </ligand>
</feature>
<dbReference type="Proteomes" id="UP000064249">
    <property type="component" value="Unassembled WGS sequence"/>
</dbReference>
<gene>
    <name evidence="4" type="ORF">XD73_0220</name>
</gene>
<dbReference type="InterPro" id="IPR001130">
    <property type="entry name" value="TatD-like"/>
</dbReference>
<dbReference type="SUPFAM" id="SSF51556">
    <property type="entry name" value="Metallo-dependent hydrolases"/>
    <property type="match status" value="1"/>
</dbReference>
<proteinExistence type="predicted"/>
<evidence type="ECO:0000256" key="1">
    <source>
        <dbReference type="ARBA" id="ARBA00022723"/>
    </source>
</evidence>
<comment type="caution">
    <text evidence="4">The sequence shown here is derived from an EMBL/GenBank/DDBJ whole genome shotgun (WGS) entry which is preliminary data.</text>
</comment>
<organism evidence="4 5">
    <name type="scientific">Anaerolinea thermophila</name>
    <dbReference type="NCBI Taxonomy" id="167964"/>
    <lineage>
        <taxon>Bacteria</taxon>
        <taxon>Bacillati</taxon>
        <taxon>Chloroflexota</taxon>
        <taxon>Anaerolineae</taxon>
        <taxon>Anaerolineales</taxon>
        <taxon>Anaerolineaceae</taxon>
        <taxon>Anaerolinea</taxon>
    </lineage>
</organism>
<dbReference type="AlphaFoldDB" id="A0A101FYL9"/>
<dbReference type="GO" id="GO:0016788">
    <property type="term" value="F:hydrolase activity, acting on ester bonds"/>
    <property type="evidence" value="ECO:0007669"/>
    <property type="project" value="InterPro"/>
</dbReference>
<feature type="binding site" evidence="3">
    <location>
        <position position="166"/>
    </location>
    <ligand>
        <name>a divalent metal cation</name>
        <dbReference type="ChEBI" id="CHEBI:60240"/>
        <label>2</label>
    </ligand>
</feature>
<dbReference type="PANTHER" id="PTHR46124:SF2">
    <property type="entry name" value="D-AMINOACYL-TRNA DEACYLASE"/>
    <property type="match status" value="1"/>
</dbReference>
<dbReference type="InterPro" id="IPR032466">
    <property type="entry name" value="Metal_Hydrolase"/>
</dbReference>
<dbReference type="NCBIfam" id="TIGR00010">
    <property type="entry name" value="YchF/TatD family DNA exonuclease"/>
    <property type="match status" value="1"/>
</dbReference>
<reference evidence="4 5" key="1">
    <citation type="journal article" date="2015" name="MBio">
        <title>Genome-Resolved Metagenomic Analysis Reveals Roles for Candidate Phyla and Other Microbial Community Members in Biogeochemical Transformations in Oil Reservoirs.</title>
        <authorList>
            <person name="Hu P."/>
            <person name="Tom L."/>
            <person name="Singh A."/>
            <person name="Thomas B.C."/>
            <person name="Baker B.J."/>
            <person name="Piceno Y.M."/>
            <person name="Andersen G.L."/>
            <person name="Banfield J.F."/>
        </authorList>
    </citation>
    <scope>NUCLEOTIDE SEQUENCE [LARGE SCALE GENOMIC DNA]</scope>
    <source>
        <strain evidence="4">46_16</strain>
    </source>
</reference>
<feature type="binding site" evidence="3">
    <location>
        <position position="97"/>
    </location>
    <ligand>
        <name>a divalent metal cation</name>
        <dbReference type="ChEBI" id="CHEBI:60240"/>
        <label>1</label>
    </ligand>
</feature>
<feature type="binding site" evidence="3">
    <location>
        <position position="10"/>
    </location>
    <ligand>
        <name>a divalent metal cation</name>
        <dbReference type="ChEBI" id="CHEBI:60240"/>
        <label>1</label>
    </ligand>
</feature>
<dbReference type="GO" id="GO:0004536">
    <property type="term" value="F:DNA nuclease activity"/>
    <property type="evidence" value="ECO:0007669"/>
    <property type="project" value="InterPro"/>
</dbReference>
<dbReference type="Gene3D" id="3.20.20.140">
    <property type="entry name" value="Metal-dependent hydrolases"/>
    <property type="match status" value="1"/>
</dbReference>
<dbReference type="FunFam" id="3.20.20.140:FF:000005">
    <property type="entry name" value="TatD family hydrolase"/>
    <property type="match status" value="1"/>
</dbReference>
<feature type="binding site" evidence="3">
    <location>
        <position position="216"/>
    </location>
    <ligand>
        <name>a divalent metal cation</name>
        <dbReference type="ChEBI" id="CHEBI:60240"/>
        <label>1</label>
    </ligand>
</feature>
<dbReference type="PROSITE" id="PS01091">
    <property type="entry name" value="TATD_3"/>
    <property type="match status" value="1"/>
</dbReference>
<dbReference type="PANTHER" id="PTHR46124">
    <property type="entry name" value="D-AMINOACYL-TRNA DEACYLASE"/>
    <property type="match status" value="1"/>
</dbReference>